<dbReference type="GO" id="GO:0005737">
    <property type="term" value="C:cytoplasm"/>
    <property type="evidence" value="ECO:0007669"/>
    <property type="project" value="UniProtKB-SubCell"/>
</dbReference>
<dbReference type="GO" id="GO:0005634">
    <property type="term" value="C:nucleus"/>
    <property type="evidence" value="ECO:0007669"/>
    <property type="project" value="UniProtKB-SubCell"/>
</dbReference>
<reference evidence="10" key="1">
    <citation type="submission" date="2016-03" db="EMBL/GenBank/DDBJ databases">
        <title>Updated assembly of Pseudogymnoascus destructans, the fungus causing white-nose syndrome of bats.</title>
        <authorList>
            <person name="Palmer J.M."/>
            <person name="Drees K.P."/>
            <person name="Foster J.T."/>
            <person name="Lindner D.L."/>
        </authorList>
    </citation>
    <scope>NUCLEOTIDE SEQUENCE [LARGE SCALE GENOMIC DNA]</scope>
    <source>
        <strain evidence="10">20631-21</strain>
    </source>
</reference>
<dbReference type="GeneID" id="36288267"/>
<dbReference type="AlphaFoldDB" id="A0A177A9Q1"/>
<comment type="similarity">
    <text evidence="3">Belongs to the WHI5/NRM1 family.</text>
</comment>
<keyword evidence="5" id="KW-0678">Repressor</keyword>
<organism evidence="10">
    <name type="scientific">Pseudogymnoascus destructans</name>
    <dbReference type="NCBI Taxonomy" id="655981"/>
    <lineage>
        <taxon>Eukaryota</taxon>
        <taxon>Fungi</taxon>
        <taxon>Dikarya</taxon>
        <taxon>Ascomycota</taxon>
        <taxon>Pezizomycotina</taxon>
        <taxon>Leotiomycetes</taxon>
        <taxon>Thelebolales</taxon>
        <taxon>Thelebolaceae</taxon>
        <taxon>Pseudogymnoascus</taxon>
    </lineage>
</organism>
<dbReference type="RefSeq" id="XP_024323199.1">
    <property type="nucleotide sequence ID" value="XM_024468824.1"/>
</dbReference>
<evidence type="ECO:0000256" key="8">
    <source>
        <dbReference type="ARBA" id="ARBA00023242"/>
    </source>
</evidence>
<evidence type="ECO:0000313" key="10">
    <source>
        <dbReference type="EMBL" id="OAF57913.1"/>
    </source>
</evidence>
<feature type="compositionally biased region" description="Polar residues" evidence="9">
    <location>
        <begin position="136"/>
        <end position="150"/>
    </location>
</feature>
<feature type="region of interest" description="Disordered" evidence="9">
    <location>
        <begin position="127"/>
        <end position="192"/>
    </location>
</feature>
<evidence type="ECO:0000256" key="5">
    <source>
        <dbReference type="ARBA" id="ARBA00022491"/>
    </source>
</evidence>
<evidence type="ECO:0000256" key="9">
    <source>
        <dbReference type="SAM" id="MobiDB-lite"/>
    </source>
</evidence>
<dbReference type="EMBL" id="KV441398">
    <property type="protein sequence ID" value="OAF57913.1"/>
    <property type="molecule type" value="Genomic_DNA"/>
</dbReference>
<comment type="subcellular location">
    <subcellularLocation>
        <location evidence="2">Cytoplasm</location>
    </subcellularLocation>
    <subcellularLocation>
        <location evidence="1">Nucleus</location>
    </subcellularLocation>
</comment>
<accession>A0A177A9Q1</accession>
<name>A0A177A9Q1_9PEZI</name>
<evidence type="ECO:0000256" key="2">
    <source>
        <dbReference type="ARBA" id="ARBA00004496"/>
    </source>
</evidence>
<dbReference type="VEuPathDB" id="FungiDB:GMDG_00352"/>
<feature type="region of interest" description="Disordered" evidence="9">
    <location>
        <begin position="76"/>
        <end position="102"/>
    </location>
</feature>
<feature type="compositionally biased region" description="Polar residues" evidence="9">
    <location>
        <begin position="158"/>
        <end position="192"/>
    </location>
</feature>
<evidence type="ECO:0000256" key="7">
    <source>
        <dbReference type="ARBA" id="ARBA00023163"/>
    </source>
</evidence>
<evidence type="ECO:0000256" key="3">
    <source>
        <dbReference type="ARBA" id="ARBA00006922"/>
    </source>
</evidence>
<keyword evidence="8" id="KW-0539">Nucleus</keyword>
<protein>
    <submittedName>
        <fullName evidence="10">Uncharacterized protein</fullName>
    </submittedName>
</protein>
<keyword evidence="6" id="KW-0805">Transcription regulation</keyword>
<evidence type="ECO:0000256" key="6">
    <source>
        <dbReference type="ARBA" id="ARBA00023015"/>
    </source>
</evidence>
<dbReference type="Proteomes" id="UP000077154">
    <property type="component" value="Unassembled WGS sequence"/>
</dbReference>
<feature type="compositionally biased region" description="Basic and acidic residues" evidence="9">
    <location>
        <begin position="83"/>
        <end position="102"/>
    </location>
</feature>
<evidence type="ECO:0000256" key="4">
    <source>
        <dbReference type="ARBA" id="ARBA00022490"/>
    </source>
</evidence>
<dbReference type="InterPro" id="IPR013734">
    <property type="entry name" value="TF_Nrm1/Whi5"/>
</dbReference>
<proteinExistence type="inferred from homology"/>
<keyword evidence="7" id="KW-0804">Transcription</keyword>
<sequence length="323" mass="34592">METPSQPTLSRIALGALDVNKHLNSPLGSPKKSPVKKHNFVFTDDGAEQAPVARSMKERLLETEVPVLRETPVRVVEAQVSPRSEKRKEAPTDVGGREEERVKVARIEGREMGGLGLASELGGVDAVGMEGDEGLESTQATSVCARTPSASPEVPLGTSHSTTLTSPDTVPNSARESPTPTAQANTTDSELRQNASALRLRLKFAMYKLKTNQHDIPLSRLELLSPLPKRTSPARPTTAISSPPHGDESEEEPGSATPKPKHRQLMDLDVEGLSLEKVEMLTPLPRHMQVGVGAMPGGYEELTSSGVKGRAADGLLSLMGVRE</sequence>
<dbReference type="OrthoDB" id="5345625at2759"/>
<feature type="region of interest" description="Disordered" evidence="9">
    <location>
        <begin position="227"/>
        <end position="263"/>
    </location>
</feature>
<dbReference type="Pfam" id="PF08528">
    <property type="entry name" value="Whi5"/>
    <property type="match status" value="1"/>
</dbReference>
<evidence type="ECO:0000256" key="1">
    <source>
        <dbReference type="ARBA" id="ARBA00004123"/>
    </source>
</evidence>
<keyword evidence="4" id="KW-0963">Cytoplasm</keyword>
<gene>
    <name evidence="10" type="ORF">VC83_05200</name>
</gene>